<feature type="region of interest" description="Disordered" evidence="1">
    <location>
        <begin position="1"/>
        <end position="69"/>
    </location>
</feature>
<accession>A0AAN9LXL1</accession>
<reference evidence="2 3" key="1">
    <citation type="submission" date="2024-01" db="EMBL/GenBank/DDBJ databases">
        <title>The genomes of 5 underutilized Papilionoideae crops provide insights into root nodulation and disease resistanc.</title>
        <authorList>
            <person name="Jiang F."/>
        </authorList>
    </citation>
    <scope>NUCLEOTIDE SEQUENCE [LARGE SCALE GENOMIC DNA]</scope>
    <source>
        <strain evidence="2">JINMINGXINNONG_FW02</strain>
        <tissue evidence="2">Leaves</tissue>
    </source>
</reference>
<dbReference type="EMBL" id="JAYMYR010000009">
    <property type="protein sequence ID" value="KAK7341983.1"/>
    <property type="molecule type" value="Genomic_DNA"/>
</dbReference>
<dbReference type="SUPFAM" id="SSF53335">
    <property type="entry name" value="S-adenosyl-L-methionine-dependent methyltransferases"/>
    <property type="match status" value="1"/>
</dbReference>
<evidence type="ECO:0000313" key="3">
    <source>
        <dbReference type="Proteomes" id="UP001374584"/>
    </source>
</evidence>
<feature type="compositionally biased region" description="Acidic residues" evidence="1">
    <location>
        <begin position="53"/>
        <end position="69"/>
    </location>
</feature>
<evidence type="ECO:0008006" key="4">
    <source>
        <dbReference type="Google" id="ProtNLM"/>
    </source>
</evidence>
<keyword evidence="3" id="KW-1185">Reference proteome</keyword>
<dbReference type="AlphaFoldDB" id="A0AAN9LXL1"/>
<dbReference type="InterPro" id="IPR029063">
    <property type="entry name" value="SAM-dependent_MTases_sf"/>
</dbReference>
<dbReference type="PANTHER" id="PTHR37211">
    <property type="entry name" value="EXPRESSED PROTEIN"/>
    <property type="match status" value="1"/>
</dbReference>
<evidence type="ECO:0000313" key="2">
    <source>
        <dbReference type="EMBL" id="KAK7341983.1"/>
    </source>
</evidence>
<dbReference type="Proteomes" id="UP001374584">
    <property type="component" value="Unassembled WGS sequence"/>
</dbReference>
<proteinExistence type="predicted"/>
<organism evidence="2 3">
    <name type="scientific">Phaseolus coccineus</name>
    <name type="common">Scarlet runner bean</name>
    <name type="synonym">Phaseolus multiflorus</name>
    <dbReference type="NCBI Taxonomy" id="3886"/>
    <lineage>
        <taxon>Eukaryota</taxon>
        <taxon>Viridiplantae</taxon>
        <taxon>Streptophyta</taxon>
        <taxon>Embryophyta</taxon>
        <taxon>Tracheophyta</taxon>
        <taxon>Spermatophyta</taxon>
        <taxon>Magnoliopsida</taxon>
        <taxon>eudicotyledons</taxon>
        <taxon>Gunneridae</taxon>
        <taxon>Pentapetalae</taxon>
        <taxon>rosids</taxon>
        <taxon>fabids</taxon>
        <taxon>Fabales</taxon>
        <taxon>Fabaceae</taxon>
        <taxon>Papilionoideae</taxon>
        <taxon>50 kb inversion clade</taxon>
        <taxon>NPAAA clade</taxon>
        <taxon>indigoferoid/millettioid clade</taxon>
        <taxon>Phaseoleae</taxon>
        <taxon>Phaseolus</taxon>
    </lineage>
</organism>
<feature type="compositionally biased region" description="Basic and acidic residues" evidence="1">
    <location>
        <begin position="12"/>
        <end position="25"/>
    </location>
</feature>
<dbReference type="Gene3D" id="3.40.50.150">
    <property type="entry name" value="Vaccinia Virus protein VP39"/>
    <property type="match status" value="1"/>
</dbReference>
<sequence>MTVGVSLFGGEMGKREKQKQRQERRNRGRGSFSYLQEDQDIDDTPRISPSGEEAVDDSNEEQEEDDADDDEATINHENQSHDMPSKFLLYQQSVQSPKGDISYLQKFFLMYVGGRIALHLQEDFCGTAFLSTEWLRSDSRRTAVGLDLDDEALNWCMENNIPSLGADGFSRISLFHGNVLQPLQSKLVNTDPQKLVSNISLAQNEENMQAGMPESDDLTGSVVQDDTFTKTYITLPGRDIVCAFNYSCCCLHKRADLVLYFKHARDALSTKGGIFVMDLYGGTSSEDKLRLQRRFHNFTYVWEQAEFDIIQRKTRISLHFHLKKEQRKLRHAFSYSWRLWTLPEIRDCLEEAGFRSVHFWVRDMPDSTEIMKTEGFGAGKNVKYEEATTFQQQDSWNAYIVGVA</sequence>
<gene>
    <name evidence="2" type="ORF">VNO80_24924</name>
</gene>
<protein>
    <recommendedName>
        <fullName evidence="4">S-adenosyl-L-methionine-dependent methyltransferase superfamily protein</fullName>
    </recommendedName>
</protein>
<dbReference type="PANTHER" id="PTHR37211:SF1">
    <property type="entry name" value="EXPRESSED PROTEIN"/>
    <property type="match status" value="1"/>
</dbReference>
<evidence type="ECO:0000256" key="1">
    <source>
        <dbReference type="SAM" id="MobiDB-lite"/>
    </source>
</evidence>
<comment type="caution">
    <text evidence="2">The sequence shown here is derived from an EMBL/GenBank/DDBJ whole genome shotgun (WGS) entry which is preliminary data.</text>
</comment>
<name>A0AAN9LXL1_PHACN</name>